<gene>
    <name evidence="7" type="ORF">CK620_01060</name>
</gene>
<evidence type="ECO:0000256" key="1">
    <source>
        <dbReference type="ARBA" id="ARBA00009477"/>
    </source>
</evidence>
<dbReference type="Pfam" id="PF25917">
    <property type="entry name" value="BSH_RND"/>
    <property type="match status" value="1"/>
</dbReference>
<dbReference type="Proteomes" id="UP000217999">
    <property type="component" value="Unassembled WGS sequence"/>
</dbReference>
<dbReference type="Gene3D" id="1.10.287.470">
    <property type="entry name" value="Helix hairpin bin"/>
    <property type="match status" value="1"/>
</dbReference>
<dbReference type="Pfam" id="PF25876">
    <property type="entry name" value="HH_MFP_RND"/>
    <property type="match status" value="1"/>
</dbReference>
<dbReference type="PANTHER" id="PTHR30469:SF11">
    <property type="entry name" value="BLL4320 PROTEIN"/>
    <property type="match status" value="1"/>
</dbReference>
<evidence type="ECO:0000256" key="3">
    <source>
        <dbReference type="SAM" id="MobiDB-lite"/>
    </source>
</evidence>
<dbReference type="InterPro" id="IPR058624">
    <property type="entry name" value="MdtA-like_HH"/>
</dbReference>
<reference evidence="7 8" key="1">
    <citation type="submission" date="2017-08" db="EMBL/GenBank/DDBJ databases">
        <title>WGS of Clinical strains of the CDC Group NO-1 linked to zoonotic infections in humans.</title>
        <authorList>
            <person name="Bernier A.-M."/>
            <person name="Bernard K."/>
        </authorList>
    </citation>
    <scope>NUCLEOTIDE SEQUENCE [LARGE SCALE GENOMIC DNA]</scope>
    <source>
        <strain evidence="7 8">NML03-0146</strain>
    </source>
</reference>
<evidence type="ECO:0000313" key="8">
    <source>
        <dbReference type="Proteomes" id="UP000217999"/>
    </source>
</evidence>
<feature type="coiled-coil region" evidence="2">
    <location>
        <begin position="173"/>
        <end position="200"/>
    </location>
</feature>
<organism evidence="7 8">
    <name type="scientific">Vandammella animalimorsus</name>
    <dbReference type="NCBI Taxonomy" id="2029117"/>
    <lineage>
        <taxon>Bacteria</taxon>
        <taxon>Pseudomonadati</taxon>
        <taxon>Pseudomonadota</taxon>
        <taxon>Betaproteobacteria</taxon>
        <taxon>Burkholderiales</taxon>
        <taxon>Comamonadaceae</taxon>
        <taxon>Vandammella</taxon>
    </lineage>
</organism>
<comment type="caution">
    <text evidence="7">The sequence shown here is derived from an EMBL/GenBank/DDBJ whole genome shotgun (WGS) entry which is preliminary data.</text>
</comment>
<dbReference type="AlphaFoldDB" id="A0A2A2ADI9"/>
<comment type="similarity">
    <text evidence="1">Belongs to the membrane fusion protein (MFP) (TC 8.A.1) family.</text>
</comment>
<dbReference type="InterPro" id="IPR058625">
    <property type="entry name" value="MdtA-like_BSH"/>
</dbReference>
<dbReference type="Gene3D" id="2.40.50.100">
    <property type="match status" value="1"/>
</dbReference>
<feature type="region of interest" description="Disordered" evidence="3">
    <location>
        <begin position="44"/>
        <end position="70"/>
    </location>
</feature>
<evidence type="ECO:0000313" key="7">
    <source>
        <dbReference type="EMBL" id="PAT35886.1"/>
    </source>
</evidence>
<evidence type="ECO:0000259" key="5">
    <source>
        <dbReference type="Pfam" id="PF25917"/>
    </source>
</evidence>
<dbReference type="Gene3D" id="2.40.30.170">
    <property type="match status" value="1"/>
</dbReference>
<dbReference type="Gene3D" id="2.40.420.20">
    <property type="match status" value="1"/>
</dbReference>
<dbReference type="Pfam" id="PF25954">
    <property type="entry name" value="Beta-barrel_RND_2"/>
    <property type="match status" value="1"/>
</dbReference>
<feature type="domain" description="Multidrug resistance protein MdtA-like alpha-helical hairpin" evidence="4">
    <location>
        <begin position="139"/>
        <end position="200"/>
    </location>
</feature>
<dbReference type="PANTHER" id="PTHR30469">
    <property type="entry name" value="MULTIDRUG RESISTANCE PROTEIN MDTA"/>
    <property type="match status" value="1"/>
</dbReference>
<dbReference type="InterPro" id="IPR058792">
    <property type="entry name" value="Beta-barrel_RND_2"/>
</dbReference>
<keyword evidence="2" id="KW-0175">Coiled coil</keyword>
<evidence type="ECO:0000256" key="2">
    <source>
        <dbReference type="SAM" id="Coils"/>
    </source>
</evidence>
<sequence>MRPLLRKTLLLIVLLLSLLLAWWLQRPEGQALLARTLGWQAAGNTAAGQGERPSAGPAAPLKPGPQANASASAPALIEVAQAIGRPLRDVAQATGTLRARQSSALRPQASGRVRAIHFREGQPVRKGQLLLQLDDRLERAHWQQAQAELELARANHGRSRELVQRGFISRAALEESAAKLQIAQARRDLAQAQLERLRIQAPFDAVAGLADVHVGDYVREGEVVLQLQDLDVLLVDFRLPERVAAQLAVGQAVQLRFDALPGVQRQATVQAIDPLVDAQERALALRARLPNPDRQLRPGMSAQVELVLQERAQAVLVPEQAVLSNAQGPALIRVQPWQAQAPTPQGDGRLGWPPQTVFRTERLPVQLGQRLPGWVEVRGEGLAVGDVVMVAGQHRANRSGQRVRIRWAEPEPPPLSDHATPSPHDGPSPEAGQDAAFGATLSAAPAPGQPLRRSAMRGVPWA</sequence>
<evidence type="ECO:0000259" key="6">
    <source>
        <dbReference type="Pfam" id="PF25954"/>
    </source>
</evidence>
<name>A0A2A2ADI9_9BURK</name>
<feature type="region of interest" description="Disordered" evidence="3">
    <location>
        <begin position="399"/>
        <end position="462"/>
    </location>
</feature>
<feature type="domain" description="Multidrug resistance protein MdtA-like barrel-sandwich hybrid" evidence="5">
    <location>
        <begin position="105"/>
        <end position="222"/>
    </location>
</feature>
<dbReference type="EMBL" id="NSJF01000001">
    <property type="protein sequence ID" value="PAT35886.1"/>
    <property type="molecule type" value="Genomic_DNA"/>
</dbReference>
<proteinExistence type="inferred from homology"/>
<dbReference type="GO" id="GO:0015562">
    <property type="term" value="F:efflux transmembrane transporter activity"/>
    <property type="evidence" value="ECO:0007669"/>
    <property type="project" value="TreeGrafter"/>
</dbReference>
<evidence type="ECO:0000259" key="4">
    <source>
        <dbReference type="Pfam" id="PF25876"/>
    </source>
</evidence>
<feature type="domain" description="CusB-like beta-barrel" evidence="6">
    <location>
        <begin position="236"/>
        <end position="307"/>
    </location>
</feature>
<dbReference type="InterPro" id="IPR006143">
    <property type="entry name" value="RND_pump_MFP"/>
</dbReference>
<dbReference type="RefSeq" id="WP_095548750.1">
    <property type="nucleotide sequence ID" value="NZ_NSJF01000001.1"/>
</dbReference>
<protein>
    <submittedName>
        <fullName evidence="7">Efflux transporter periplasmic adaptor subunit</fullName>
    </submittedName>
</protein>
<dbReference type="GO" id="GO:1990281">
    <property type="term" value="C:efflux pump complex"/>
    <property type="evidence" value="ECO:0007669"/>
    <property type="project" value="TreeGrafter"/>
</dbReference>
<dbReference type="SUPFAM" id="SSF111369">
    <property type="entry name" value="HlyD-like secretion proteins"/>
    <property type="match status" value="1"/>
</dbReference>
<accession>A0A2A2ADI9</accession>
<dbReference type="NCBIfam" id="TIGR01730">
    <property type="entry name" value="RND_mfp"/>
    <property type="match status" value="1"/>
</dbReference>
<dbReference type="FunFam" id="2.40.30.170:FF:000010">
    <property type="entry name" value="Efflux RND transporter periplasmic adaptor subunit"/>
    <property type="match status" value="1"/>
</dbReference>